<dbReference type="NCBIfam" id="TIGR03534">
    <property type="entry name" value="RF_mod_PrmC"/>
    <property type="match status" value="1"/>
</dbReference>
<dbReference type="GO" id="GO:0005840">
    <property type="term" value="C:ribosome"/>
    <property type="evidence" value="ECO:0007669"/>
    <property type="project" value="UniProtKB-KW"/>
</dbReference>
<dbReference type="InterPro" id="IPR002052">
    <property type="entry name" value="DNA_methylase_N6_adenine_CS"/>
</dbReference>
<dbReference type="InterPro" id="IPR029063">
    <property type="entry name" value="SAM-dependent_MTases_sf"/>
</dbReference>
<dbReference type="InterPro" id="IPR040758">
    <property type="entry name" value="PrmC_N"/>
</dbReference>
<dbReference type="GO" id="GO:0005829">
    <property type="term" value="C:cytosol"/>
    <property type="evidence" value="ECO:0007669"/>
    <property type="project" value="TreeGrafter"/>
</dbReference>
<proteinExistence type="inferred from homology"/>
<dbReference type="SUPFAM" id="SSF53335">
    <property type="entry name" value="S-adenosyl-L-methionine-dependent methyltransferases"/>
    <property type="match status" value="1"/>
</dbReference>
<dbReference type="FunFam" id="3.40.50.150:FF:000042">
    <property type="entry name" value="50S ribosomal protein L3 glutamine methyltransferase"/>
    <property type="match status" value="1"/>
</dbReference>
<dbReference type="Gene3D" id="1.10.8.10">
    <property type="entry name" value="DNA helicase RuvA subunit, C-terminal domain"/>
    <property type="match status" value="1"/>
</dbReference>
<dbReference type="Pfam" id="PF05175">
    <property type="entry name" value="MTS"/>
    <property type="match status" value="1"/>
</dbReference>
<evidence type="ECO:0000259" key="5">
    <source>
        <dbReference type="Pfam" id="PF05175"/>
    </source>
</evidence>
<feature type="domain" description="Methyltransferase small" evidence="5">
    <location>
        <begin position="130"/>
        <end position="212"/>
    </location>
</feature>
<sequence length="302" mass="33791">MTKVSIQFEQVSISDALRWAVSEMQRADVYFGHGTDNALSEAQLLLGHVLELDFNQLEQFSTARMVVAEWDYYTELVQRRIQERIPAAYLTGKAYFAGLPFLVDERVLVPRSPIAELIERKFSPWLSATPNRILDLCTGSGCIAIACAYAFDEAEVDALDLSVDALAVAESNIELHGLSHRVFPLQSNLYDAIPKQRYDLIVTNPPYVDAEDMADLPEEFHHEPELGLAAGDDGLDLVRIILREAPDHLTEQGVLVCEVGNSWVALAQEFPQVPFQWVTFEHGGDGVFVLTYTDLVAHQHSF</sequence>
<dbReference type="NCBIfam" id="TIGR03533">
    <property type="entry name" value="L3_gln_methyl"/>
    <property type="match status" value="1"/>
</dbReference>
<evidence type="ECO:0000256" key="1">
    <source>
        <dbReference type="ARBA" id="ARBA00022603"/>
    </source>
</evidence>
<gene>
    <name evidence="4" type="primary">prmB</name>
    <name evidence="7" type="ORF">SAMN02927930_01185</name>
</gene>
<dbReference type="EMBL" id="FMXN01000005">
    <property type="protein sequence ID" value="SDB30244.1"/>
    <property type="molecule type" value="Genomic_DNA"/>
</dbReference>
<evidence type="ECO:0000313" key="8">
    <source>
        <dbReference type="Proteomes" id="UP000199626"/>
    </source>
</evidence>
<dbReference type="PANTHER" id="PTHR47806">
    <property type="entry name" value="50S RIBOSOMAL PROTEIN L3 GLUTAMINE METHYLTRANSFERASE"/>
    <property type="match status" value="1"/>
</dbReference>
<keyword evidence="2 4" id="KW-0808">Transferase</keyword>
<evidence type="ECO:0000256" key="3">
    <source>
        <dbReference type="ARBA" id="ARBA00022691"/>
    </source>
</evidence>
<dbReference type="CDD" id="cd02440">
    <property type="entry name" value="AdoMet_MTases"/>
    <property type="match status" value="1"/>
</dbReference>
<keyword evidence="7" id="KW-0687">Ribonucleoprotein</keyword>
<reference evidence="8" key="1">
    <citation type="submission" date="2016-10" db="EMBL/GenBank/DDBJ databases">
        <authorList>
            <person name="Varghese N."/>
            <person name="Submissions S."/>
        </authorList>
    </citation>
    <scope>NUCLEOTIDE SEQUENCE [LARGE SCALE GENOMIC DNA]</scope>
    <source>
        <strain evidence="8">CGMCC 1.10824</strain>
    </source>
</reference>
<comment type="catalytic activity">
    <reaction evidence="4">
        <text>L-glutaminyl-[ribosomal protein uL3] + S-adenosyl-L-methionine = N(5)-methyl-L-glutaminyl-[ribosomal protein uL3] + S-adenosyl-L-homocysteine + H(+)</text>
        <dbReference type="Rhea" id="RHEA:45020"/>
        <dbReference type="Rhea" id="RHEA-COMP:11063"/>
        <dbReference type="Rhea" id="RHEA-COMP:11064"/>
        <dbReference type="ChEBI" id="CHEBI:15378"/>
        <dbReference type="ChEBI" id="CHEBI:30011"/>
        <dbReference type="ChEBI" id="CHEBI:57856"/>
        <dbReference type="ChEBI" id="CHEBI:59789"/>
        <dbReference type="ChEBI" id="CHEBI:61891"/>
        <dbReference type="EC" id="2.1.1.298"/>
    </reaction>
</comment>
<dbReference type="NCBIfam" id="TIGR00536">
    <property type="entry name" value="hemK_fam"/>
    <property type="match status" value="1"/>
</dbReference>
<dbReference type="PIRSF" id="PIRSF037167">
    <property type="entry name" value="Mtase_YfcB_prd"/>
    <property type="match status" value="1"/>
</dbReference>
<evidence type="ECO:0000256" key="4">
    <source>
        <dbReference type="HAMAP-Rule" id="MF_02125"/>
    </source>
</evidence>
<dbReference type="Gene3D" id="3.40.50.150">
    <property type="entry name" value="Vaccinia Virus protein VP39"/>
    <property type="match status" value="1"/>
</dbReference>
<comment type="similarity">
    <text evidence="4">Belongs to the protein N5-glutamine methyltransferase family. PrmB subfamily.</text>
</comment>
<dbReference type="InterPro" id="IPR017127">
    <property type="entry name" value="Ribosome_uL3_MTase"/>
</dbReference>
<dbReference type="InterPro" id="IPR019874">
    <property type="entry name" value="RF_methyltr_PrmC"/>
</dbReference>
<dbReference type="Pfam" id="PF17827">
    <property type="entry name" value="PrmC_N"/>
    <property type="match status" value="1"/>
</dbReference>
<evidence type="ECO:0000259" key="6">
    <source>
        <dbReference type="Pfam" id="PF17827"/>
    </source>
</evidence>
<dbReference type="GO" id="GO:0036009">
    <property type="term" value="F:protein-glutamine N-methyltransferase activity"/>
    <property type="evidence" value="ECO:0007669"/>
    <property type="project" value="UniProtKB-UniRule"/>
</dbReference>
<keyword evidence="7" id="KW-0689">Ribosomal protein</keyword>
<dbReference type="HAMAP" id="MF_02125">
    <property type="entry name" value="L3_methyltr_PrmB"/>
    <property type="match status" value="1"/>
</dbReference>
<dbReference type="InterPro" id="IPR007848">
    <property type="entry name" value="Small_mtfrase_dom"/>
</dbReference>
<dbReference type="STRING" id="1159017.SAMN02927930_01185"/>
<dbReference type="EC" id="2.1.1.298" evidence="4"/>
<protein>
    <recommendedName>
        <fullName evidence="4">Ribosomal protein uL3 glutamine methyltransferase</fullName>
        <shortName evidence="4">uL3 MTase</shortName>
        <ecNumber evidence="4">2.1.1.298</ecNumber>
    </recommendedName>
    <alternativeName>
        <fullName evidence="4">N5-glutamine methyltransferase PrmB</fullName>
    </alternativeName>
</protein>
<evidence type="ECO:0000313" key="7">
    <source>
        <dbReference type="EMBL" id="SDB30244.1"/>
    </source>
</evidence>
<keyword evidence="1 4" id="KW-0489">Methyltransferase</keyword>
<accession>A0A1G6CBP9</accession>
<organism evidence="7 8">
    <name type="scientific">Pseudidiomarina indica</name>
    <dbReference type="NCBI Taxonomy" id="1159017"/>
    <lineage>
        <taxon>Bacteria</taxon>
        <taxon>Pseudomonadati</taxon>
        <taxon>Pseudomonadota</taxon>
        <taxon>Gammaproteobacteria</taxon>
        <taxon>Alteromonadales</taxon>
        <taxon>Idiomarinaceae</taxon>
        <taxon>Pseudidiomarina</taxon>
    </lineage>
</organism>
<dbReference type="Proteomes" id="UP000199626">
    <property type="component" value="Unassembled WGS sequence"/>
</dbReference>
<dbReference type="AlphaFoldDB" id="A0A1G6CBP9"/>
<dbReference type="InterPro" id="IPR004556">
    <property type="entry name" value="HemK-like"/>
</dbReference>
<comment type="function">
    <text evidence="4">Methylates ribosomal protein uL3 on a specific glutamine residue.</text>
</comment>
<evidence type="ECO:0000256" key="2">
    <source>
        <dbReference type="ARBA" id="ARBA00022679"/>
    </source>
</evidence>
<keyword evidence="3 4" id="KW-0949">S-adenosyl-L-methionine</keyword>
<name>A0A1G6CBP9_9GAMM</name>
<dbReference type="PANTHER" id="PTHR47806:SF1">
    <property type="entry name" value="RIBOSOMAL PROTEIN UL3 GLUTAMINE METHYLTRANSFERASE"/>
    <property type="match status" value="1"/>
</dbReference>
<dbReference type="RefSeq" id="WP_233340115.1">
    <property type="nucleotide sequence ID" value="NZ_FMXN01000005.1"/>
</dbReference>
<feature type="domain" description="Release factor glutamine methyltransferase N-terminal" evidence="6">
    <location>
        <begin position="15"/>
        <end position="92"/>
    </location>
</feature>
<dbReference type="GO" id="GO:0003676">
    <property type="term" value="F:nucleic acid binding"/>
    <property type="evidence" value="ECO:0007669"/>
    <property type="project" value="InterPro"/>
</dbReference>
<dbReference type="GO" id="GO:0032259">
    <property type="term" value="P:methylation"/>
    <property type="evidence" value="ECO:0007669"/>
    <property type="project" value="UniProtKB-KW"/>
</dbReference>
<keyword evidence="8" id="KW-1185">Reference proteome</keyword>
<dbReference type="PROSITE" id="PS00092">
    <property type="entry name" value="N6_MTASE"/>
    <property type="match status" value="1"/>
</dbReference>